<dbReference type="AlphaFoldDB" id="A0A315ZB11"/>
<dbReference type="RefSeq" id="WP_158281475.1">
    <property type="nucleotide sequence ID" value="NZ_QGDO01000003.1"/>
</dbReference>
<reference evidence="3 4" key="1">
    <citation type="submission" date="2018-03" db="EMBL/GenBank/DDBJ databases">
        <title>Genomic Encyclopedia of Archaeal and Bacterial Type Strains, Phase II (KMG-II): from individual species to whole genera.</title>
        <authorList>
            <person name="Goeker M."/>
        </authorList>
    </citation>
    <scope>NUCLEOTIDE SEQUENCE [LARGE SCALE GENOMIC DNA]</scope>
    <source>
        <strain evidence="3 4">DSM 28229</strain>
    </source>
</reference>
<proteinExistence type="predicted"/>
<evidence type="ECO:0000256" key="1">
    <source>
        <dbReference type="SAM" id="SignalP"/>
    </source>
</evidence>
<sequence length="507" mass="58497">MNRFFIFLILSYCITSIASAQITPDWVINKGESIEYPESRFLTGFGMSVNSKGEDPEQVKEAALQYAKTSMTEKVNVKVQSNTVIHSQSNDMDFSESVDSYVNSKSTIEVQGMKQAFFYDKRKKIQYAFVYANKSKVIEYYQTKFEEAQVEQKNLYQEGLNYADGEQRERAEDAFLHASNMLSDILEMEGILYGLGTPPAEKKYISQLKLQKALDDVINKPILNTDQLAHYLAYCLKGQYKDQVLNNVVISPLTYQDSEMSSKFSKFFKTELEEELISVAQWSFVQFTNYTQQINNSDYKYALRGTYWVKENEVKFNVFIQEIRSGEKICSISKSIPKSVIESAGLQYTPTDFKQKQKEMEAFKNSEFAANGIQLDTWTNRGKDDLIFSNGEMMKLYVKVNVPCHIRVVYHLADGQRVHFFDEYINSANAGEVYELPYEFECQEPFGVEMLQVNAQEKPFEPLATREEYGYNFITDDLETIVVKSRGFGVKKKVFKAEKRLVITTMQ</sequence>
<dbReference type="Proteomes" id="UP000245535">
    <property type="component" value="Unassembled WGS sequence"/>
</dbReference>
<name>A0A315ZB11_SEDFL</name>
<dbReference type="EMBL" id="QGDO01000003">
    <property type="protein sequence ID" value="PWJ42008.1"/>
    <property type="molecule type" value="Genomic_DNA"/>
</dbReference>
<evidence type="ECO:0000313" key="4">
    <source>
        <dbReference type="Proteomes" id="UP000245535"/>
    </source>
</evidence>
<feature type="domain" description="DUF4384" evidence="2">
    <location>
        <begin position="388"/>
        <end position="457"/>
    </location>
</feature>
<evidence type="ECO:0000313" key="3">
    <source>
        <dbReference type="EMBL" id="PWJ42008.1"/>
    </source>
</evidence>
<protein>
    <submittedName>
        <fullName evidence="3">Uncharacterized protein DUF4384</fullName>
    </submittedName>
</protein>
<dbReference type="InterPro" id="IPR025493">
    <property type="entry name" value="DUF4384"/>
</dbReference>
<dbReference type="Pfam" id="PF14326">
    <property type="entry name" value="DUF4384"/>
    <property type="match status" value="1"/>
</dbReference>
<dbReference type="OrthoDB" id="6395784at2"/>
<keyword evidence="4" id="KW-1185">Reference proteome</keyword>
<comment type="caution">
    <text evidence="3">The sequence shown here is derived from an EMBL/GenBank/DDBJ whole genome shotgun (WGS) entry which is preliminary data.</text>
</comment>
<feature type="signal peptide" evidence="1">
    <location>
        <begin position="1"/>
        <end position="20"/>
    </location>
</feature>
<keyword evidence="1" id="KW-0732">Signal</keyword>
<accession>A0A315ZB11</accession>
<dbReference type="Gene3D" id="3.10.28.20">
    <property type="entry name" value="Acetamidase/Formamidase-like domains"/>
    <property type="match status" value="1"/>
</dbReference>
<gene>
    <name evidence="3" type="ORF">BC781_103258</name>
</gene>
<feature type="chain" id="PRO_5016347262" evidence="1">
    <location>
        <begin position="21"/>
        <end position="507"/>
    </location>
</feature>
<evidence type="ECO:0000259" key="2">
    <source>
        <dbReference type="Pfam" id="PF14326"/>
    </source>
</evidence>
<organism evidence="3 4">
    <name type="scientific">Sediminitomix flava</name>
    <dbReference type="NCBI Taxonomy" id="379075"/>
    <lineage>
        <taxon>Bacteria</taxon>
        <taxon>Pseudomonadati</taxon>
        <taxon>Bacteroidota</taxon>
        <taxon>Cytophagia</taxon>
        <taxon>Cytophagales</taxon>
        <taxon>Flammeovirgaceae</taxon>
        <taxon>Sediminitomix</taxon>
    </lineage>
</organism>